<reference evidence="2" key="1">
    <citation type="journal article" date="2022" name="ISME J.">
        <title>Identification of active gaseous-alkane degraders at natural gas seeps.</title>
        <authorList>
            <person name="Farhan Ul Haque M."/>
            <person name="Hernandez M."/>
            <person name="Crombie A.T."/>
            <person name="Murrell J.C."/>
        </authorList>
    </citation>
    <scope>NUCLEOTIDE SEQUENCE</scope>
    <source>
        <strain evidence="2">ANDR5</strain>
    </source>
</reference>
<comment type="caution">
    <text evidence="2">The sequence shown here is derived from an EMBL/GenBank/DDBJ whole genome shotgun (WGS) entry which is preliminary data.</text>
</comment>
<evidence type="ECO:0000313" key="3">
    <source>
        <dbReference type="Proteomes" id="UP001139068"/>
    </source>
</evidence>
<evidence type="ECO:0000313" key="2">
    <source>
        <dbReference type="EMBL" id="MCI4674812.1"/>
    </source>
</evidence>
<keyword evidence="3" id="KW-1185">Reference proteome</keyword>
<dbReference type="Proteomes" id="UP001139068">
    <property type="component" value="Unassembled WGS sequence"/>
</dbReference>
<organism evidence="2 3">
    <name type="scientific">Candidatus Mycolicibacterium alkanivorans</name>
    <dbReference type="NCBI Taxonomy" id="2954114"/>
    <lineage>
        <taxon>Bacteria</taxon>
        <taxon>Bacillati</taxon>
        <taxon>Actinomycetota</taxon>
        <taxon>Actinomycetes</taxon>
        <taxon>Mycobacteriales</taxon>
        <taxon>Mycobacteriaceae</taxon>
        <taxon>Mycolicibacterium</taxon>
    </lineage>
</organism>
<dbReference type="EMBL" id="JAIVFL010000001">
    <property type="protein sequence ID" value="MCI4674812.1"/>
    <property type="molecule type" value="Genomic_DNA"/>
</dbReference>
<proteinExistence type="predicted"/>
<accession>A0ABS9YVB4</accession>
<feature type="signal peptide" evidence="1">
    <location>
        <begin position="1"/>
        <end position="32"/>
    </location>
</feature>
<dbReference type="RefSeq" id="WP_243071200.1">
    <property type="nucleotide sequence ID" value="NZ_JAIVFL010000001.1"/>
</dbReference>
<feature type="chain" id="PRO_5045130296" description="DUF732 domain-containing protein" evidence="1">
    <location>
        <begin position="33"/>
        <end position="65"/>
    </location>
</feature>
<name>A0ABS9YVB4_9MYCO</name>
<protein>
    <recommendedName>
        <fullName evidence="4">DUF732 domain-containing protein</fullName>
    </recommendedName>
</protein>
<sequence length="65" mass="6652">MKPHKTTRFAFTALVGGALSAALIGLAAPATAAPTETSDHHSTGVIDSLGYTVVSDNTIDALQRD</sequence>
<gene>
    <name evidence="2" type="ORF">K9U37_07810</name>
</gene>
<evidence type="ECO:0000256" key="1">
    <source>
        <dbReference type="SAM" id="SignalP"/>
    </source>
</evidence>
<keyword evidence="1" id="KW-0732">Signal</keyword>
<evidence type="ECO:0008006" key="4">
    <source>
        <dbReference type="Google" id="ProtNLM"/>
    </source>
</evidence>